<reference evidence="1" key="1">
    <citation type="submission" date="2023-10" db="EMBL/GenBank/DDBJ databases">
        <authorList>
            <consortium name="Clinical and Environmental Microbiology Branch: Whole genome sequencing antimicrobial resistance pathogens in the healthcare setting"/>
        </authorList>
    </citation>
    <scope>NUCLEOTIDE SEQUENCE</scope>
    <source>
        <strain evidence="1">2020QW-00022</strain>
    </source>
</reference>
<comment type="caution">
    <text evidence="1">The sequence shown here is derived from an EMBL/GenBank/DDBJ whole genome shotgun (WGS) entry which is preliminary data.</text>
</comment>
<dbReference type="AlphaFoldDB" id="A0A3R8XTM2"/>
<dbReference type="RefSeq" id="WP_125891264.1">
    <property type="nucleotide sequence ID" value="NZ_CP096258.1"/>
</dbReference>
<evidence type="ECO:0000313" key="1">
    <source>
        <dbReference type="EMBL" id="ELR5217584.1"/>
    </source>
</evidence>
<accession>A0A3R8XTM2</accession>
<proteinExistence type="predicted"/>
<organism evidence="1">
    <name type="scientific">Providencia rettgeri</name>
    <dbReference type="NCBI Taxonomy" id="587"/>
    <lineage>
        <taxon>Bacteria</taxon>
        <taxon>Pseudomonadati</taxon>
        <taxon>Pseudomonadota</taxon>
        <taxon>Gammaproteobacteria</taxon>
        <taxon>Enterobacterales</taxon>
        <taxon>Morganellaceae</taxon>
        <taxon>Providencia</taxon>
    </lineage>
</organism>
<protein>
    <submittedName>
        <fullName evidence="1">Uncharacterized protein</fullName>
    </submittedName>
</protein>
<dbReference type="OrthoDB" id="6636767at2"/>
<dbReference type="EMBL" id="ABEXCJ040000003">
    <property type="protein sequence ID" value="ELR5217584.1"/>
    <property type="molecule type" value="Genomic_DNA"/>
</dbReference>
<gene>
    <name evidence="2" type="ORF">M0K77_002086</name>
    <name evidence="1" type="ORF">M0K77_RS10430</name>
</gene>
<dbReference type="EMBL" id="ABEXCJ050000003">
    <property type="protein sequence ID" value="EMR4589771.1"/>
    <property type="molecule type" value="Genomic_DNA"/>
</dbReference>
<evidence type="ECO:0000313" key="2">
    <source>
        <dbReference type="EMBL" id="EMR4589771.1"/>
    </source>
</evidence>
<name>A0A3R8XTM2_PRORE</name>
<sequence>MKRINRYQVEDFITTLGDVILSGDEVNVSPKHDIVIGLEPEQIANFDNLKGFIVEISRAIPDFDNQVQRYFYSRTNEPDFPHHLSVIYIEEDTIILDYWSEMVNNQFTMTFQYNNGFWKLIDANGRKPD</sequence>